<keyword evidence="1" id="KW-0233">DNA recombination</keyword>
<organism evidence="3 4">
    <name type="scientific">Candidatus Jeotgalibaca merdavium</name>
    <dbReference type="NCBI Taxonomy" id="2838627"/>
    <lineage>
        <taxon>Bacteria</taxon>
        <taxon>Bacillati</taxon>
        <taxon>Bacillota</taxon>
        <taxon>Bacilli</taxon>
        <taxon>Lactobacillales</taxon>
        <taxon>Carnobacteriaceae</taxon>
        <taxon>Jeotgalibaca</taxon>
    </lineage>
</organism>
<evidence type="ECO:0000259" key="2">
    <source>
        <dbReference type="PROSITE" id="PS50994"/>
    </source>
</evidence>
<dbReference type="PANTHER" id="PTHR10948">
    <property type="entry name" value="TRANSPOSASE"/>
    <property type="match status" value="1"/>
</dbReference>
<sequence length="349" mass="41095">MDSLHSIMDKRKKGTHLSLEERVIIQTRLKDHCSLRSIAREIGCSPSTIHYEIKRGAVKLYHGKVKRYKAQQGQSVYQNNRRYCGRKSDFLKKYKFIDYVQQHFFEDGWSLDACSNRCTAVGEFTSNDIVCTRTLYNYVDQGLLNIHNYDLPEKLKRNTKIHRIRKNKKKLGRSIEQRPQEVNKRDVFGHWECDLVLGHKTKDDEVLLTLSERMSREFLIIKIPDKTAASVMNAFKSLREQYSEHWNDIFKTITTDNGSEFADLSQLEDISKSLVYYAHPYTSCDKGTVERHNGLIRRFIPKGDYIHNYSLQQIIDIETWCNSLPRKILAYHTPDEIFERELDRIYQTA</sequence>
<evidence type="ECO:0000256" key="1">
    <source>
        <dbReference type="ARBA" id="ARBA00023172"/>
    </source>
</evidence>
<dbReference type="GO" id="GO:0003676">
    <property type="term" value="F:nucleic acid binding"/>
    <property type="evidence" value="ECO:0007669"/>
    <property type="project" value="InterPro"/>
</dbReference>
<dbReference type="InterPro" id="IPR012337">
    <property type="entry name" value="RNaseH-like_sf"/>
</dbReference>
<dbReference type="PROSITE" id="PS50994">
    <property type="entry name" value="INTEGRASE"/>
    <property type="match status" value="1"/>
</dbReference>
<dbReference type="NCBIfam" id="NF033563">
    <property type="entry name" value="transpos_IS30"/>
    <property type="match status" value="1"/>
</dbReference>
<evidence type="ECO:0000313" key="3">
    <source>
        <dbReference type="EMBL" id="HJA91250.1"/>
    </source>
</evidence>
<dbReference type="GO" id="GO:0032196">
    <property type="term" value="P:transposition"/>
    <property type="evidence" value="ECO:0007669"/>
    <property type="project" value="TreeGrafter"/>
</dbReference>
<name>A0A9D2I1L3_9LACT</name>
<protein>
    <submittedName>
        <fullName evidence="3">IS30 family transposase</fullName>
    </submittedName>
</protein>
<dbReference type="Proteomes" id="UP000886856">
    <property type="component" value="Unassembled WGS sequence"/>
</dbReference>
<dbReference type="InterPro" id="IPR036397">
    <property type="entry name" value="RNaseH_sf"/>
</dbReference>
<evidence type="ECO:0000313" key="4">
    <source>
        <dbReference type="Proteomes" id="UP000886856"/>
    </source>
</evidence>
<reference evidence="3" key="1">
    <citation type="journal article" date="2021" name="PeerJ">
        <title>Extensive microbial diversity within the chicken gut microbiome revealed by metagenomics and culture.</title>
        <authorList>
            <person name="Gilroy R."/>
            <person name="Ravi A."/>
            <person name="Getino M."/>
            <person name="Pursley I."/>
            <person name="Horton D.L."/>
            <person name="Alikhan N.F."/>
            <person name="Baker D."/>
            <person name="Gharbi K."/>
            <person name="Hall N."/>
            <person name="Watson M."/>
            <person name="Adriaenssens E.M."/>
            <person name="Foster-Nyarko E."/>
            <person name="Jarju S."/>
            <person name="Secka A."/>
            <person name="Antonio M."/>
            <person name="Oren A."/>
            <person name="Chaudhuri R.R."/>
            <person name="La Ragione R."/>
            <person name="Hildebrand F."/>
            <person name="Pallen M.J."/>
        </authorList>
    </citation>
    <scope>NUCLEOTIDE SEQUENCE</scope>
    <source>
        <strain evidence="3">CHK171-505</strain>
    </source>
</reference>
<dbReference type="InterPro" id="IPR051917">
    <property type="entry name" value="Transposase-Integrase"/>
</dbReference>
<dbReference type="GO" id="GO:0005829">
    <property type="term" value="C:cytosol"/>
    <property type="evidence" value="ECO:0007669"/>
    <property type="project" value="TreeGrafter"/>
</dbReference>
<dbReference type="InterPro" id="IPR001584">
    <property type="entry name" value="Integrase_cat-core"/>
</dbReference>
<reference evidence="3" key="2">
    <citation type="submission" date="2021-04" db="EMBL/GenBank/DDBJ databases">
        <authorList>
            <person name="Gilroy R."/>
        </authorList>
    </citation>
    <scope>NUCLEOTIDE SEQUENCE</scope>
    <source>
        <strain evidence="3">CHK171-505</strain>
    </source>
</reference>
<dbReference type="Pfam" id="PF13936">
    <property type="entry name" value="HTH_38"/>
    <property type="match status" value="1"/>
</dbReference>
<dbReference type="InterPro" id="IPR013324">
    <property type="entry name" value="RNA_pol_sigma_r3/r4-like"/>
</dbReference>
<dbReference type="AlphaFoldDB" id="A0A9D2I1L3"/>
<dbReference type="EMBL" id="DWYW01000247">
    <property type="protein sequence ID" value="HJA91250.1"/>
    <property type="molecule type" value="Genomic_DNA"/>
</dbReference>
<feature type="domain" description="Integrase catalytic" evidence="2">
    <location>
        <begin position="175"/>
        <end position="342"/>
    </location>
</feature>
<comment type="caution">
    <text evidence="3">The sequence shown here is derived from an EMBL/GenBank/DDBJ whole genome shotgun (WGS) entry which is preliminary data.</text>
</comment>
<dbReference type="GO" id="GO:0015074">
    <property type="term" value="P:DNA integration"/>
    <property type="evidence" value="ECO:0007669"/>
    <property type="project" value="InterPro"/>
</dbReference>
<dbReference type="InterPro" id="IPR025246">
    <property type="entry name" value="IS30-like_HTH"/>
</dbReference>
<dbReference type="GO" id="GO:0004803">
    <property type="term" value="F:transposase activity"/>
    <property type="evidence" value="ECO:0007669"/>
    <property type="project" value="TreeGrafter"/>
</dbReference>
<dbReference type="Gene3D" id="3.30.420.10">
    <property type="entry name" value="Ribonuclease H-like superfamily/Ribonuclease H"/>
    <property type="match status" value="1"/>
</dbReference>
<dbReference type="SUPFAM" id="SSF53098">
    <property type="entry name" value="Ribonuclease H-like"/>
    <property type="match status" value="1"/>
</dbReference>
<dbReference type="InterPro" id="IPR053392">
    <property type="entry name" value="Transposase_IS30-like"/>
</dbReference>
<dbReference type="SUPFAM" id="SSF88659">
    <property type="entry name" value="Sigma3 and sigma4 domains of RNA polymerase sigma factors"/>
    <property type="match status" value="1"/>
</dbReference>
<accession>A0A9D2I1L3</accession>
<proteinExistence type="predicted"/>
<dbReference type="GO" id="GO:0006310">
    <property type="term" value="P:DNA recombination"/>
    <property type="evidence" value="ECO:0007669"/>
    <property type="project" value="UniProtKB-KW"/>
</dbReference>
<dbReference type="PANTHER" id="PTHR10948:SF23">
    <property type="entry name" value="TRANSPOSASE INSI FOR INSERTION SEQUENCE ELEMENT IS30A-RELATED"/>
    <property type="match status" value="1"/>
</dbReference>
<gene>
    <name evidence="3" type="ORF">H9948_10725</name>
</gene>